<dbReference type="GO" id="GO:0008374">
    <property type="term" value="F:O-acyltransferase activity"/>
    <property type="evidence" value="ECO:0007669"/>
    <property type="project" value="TreeGrafter"/>
</dbReference>
<dbReference type="InterPro" id="IPR011004">
    <property type="entry name" value="Trimer_LpxA-like_sf"/>
</dbReference>
<dbReference type="CDD" id="cd04647">
    <property type="entry name" value="LbH_MAT_like"/>
    <property type="match status" value="1"/>
</dbReference>
<keyword evidence="2" id="KW-0808">Transferase</keyword>
<proteinExistence type="inferred from homology"/>
<dbReference type="Proteomes" id="UP000035651">
    <property type="component" value="Chromosome"/>
</dbReference>
<dbReference type="InterPro" id="IPR051159">
    <property type="entry name" value="Hexapeptide_acetyltransf"/>
</dbReference>
<dbReference type="EMBL" id="CP011807">
    <property type="protein sequence ID" value="AKM32726.2"/>
    <property type="molecule type" value="Genomic_DNA"/>
</dbReference>
<sequence>MLRRLYLSPVGYIISLVMNVVGIFTRPFMVYGYYCRPDKRFLRYTRISSSVKVLDANQFRVGDHCWIGHYSIIDASGGVTLGEGVQFGFLSAIFSHSSHASIRLLGKRYIDMPTEQRLGLERAPVKVGDYCFIGTGSILLPGTVLGKGCVVAVGSVVRGEFPDHSVIAGNPARRVGDTRKHDTPYINEPGIDETYFDPERLAELRRLQQQDNIESQTS</sequence>
<dbReference type="KEGG" id="pfg:AB870_10370"/>
<dbReference type="STRING" id="656179.AB870_10370"/>
<dbReference type="SUPFAM" id="SSF51161">
    <property type="entry name" value="Trimeric LpxA-like enzymes"/>
    <property type="match status" value="1"/>
</dbReference>
<dbReference type="GO" id="GO:0005829">
    <property type="term" value="C:cytosol"/>
    <property type="evidence" value="ECO:0007669"/>
    <property type="project" value="TreeGrafter"/>
</dbReference>
<organism evidence="4 5">
    <name type="scientific">Pandoraea faecigallinarum</name>
    <dbReference type="NCBI Taxonomy" id="656179"/>
    <lineage>
        <taxon>Bacteria</taxon>
        <taxon>Pseudomonadati</taxon>
        <taxon>Pseudomonadota</taxon>
        <taxon>Betaproteobacteria</taxon>
        <taxon>Burkholderiales</taxon>
        <taxon>Burkholderiaceae</taxon>
        <taxon>Pandoraea</taxon>
    </lineage>
</organism>
<dbReference type="Pfam" id="PF14602">
    <property type="entry name" value="Hexapep_2"/>
    <property type="match status" value="1"/>
</dbReference>
<evidence type="ECO:0000256" key="3">
    <source>
        <dbReference type="SAM" id="Phobius"/>
    </source>
</evidence>
<dbReference type="AlphaFoldDB" id="A0A0H3X1J5"/>
<feature type="transmembrane region" description="Helical" evidence="3">
    <location>
        <begin position="12"/>
        <end position="34"/>
    </location>
</feature>
<dbReference type="PANTHER" id="PTHR23416:SF23">
    <property type="entry name" value="ACETYLTRANSFERASE C18B11.09C-RELATED"/>
    <property type="match status" value="1"/>
</dbReference>
<evidence type="ECO:0000313" key="4">
    <source>
        <dbReference type="EMBL" id="AKM32726.2"/>
    </source>
</evidence>
<gene>
    <name evidence="4" type="ORF">AB870_10370</name>
</gene>
<dbReference type="Gene3D" id="2.160.10.10">
    <property type="entry name" value="Hexapeptide repeat proteins"/>
    <property type="match status" value="1"/>
</dbReference>
<dbReference type="InterPro" id="IPR001451">
    <property type="entry name" value="Hexapep"/>
</dbReference>
<dbReference type="RefSeq" id="WP_053059478.1">
    <property type="nucleotide sequence ID" value="NZ_CP011807.3"/>
</dbReference>
<name>A0A0H3X1J5_9BURK</name>
<comment type="similarity">
    <text evidence="1">Belongs to the transferase hexapeptide repeat family.</text>
</comment>
<dbReference type="PANTHER" id="PTHR23416">
    <property type="entry name" value="SIALIC ACID SYNTHASE-RELATED"/>
    <property type="match status" value="1"/>
</dbReference>
<keyword evidence="3" id="KW-1133">Transmembrane helix</keyword>
<dbReference type="Pfam" id="PF00132">
    <property type="entry name" value="Hexapep"/>
    <property type="match status" value="1"/>
</dbReference>
<protein>
    <recommendedName>
        <fullName evidence="6">Transferase</fullName>
    </recommendedName>
</protein>
<evidence type="ECO:0000313" key="5">
    <source>
        <dbReference type="Proteomes" id="UP000035651"/>
    </source>
</evidence>
<reference evidence="4" key="1">
    <citation type="submission" date="2016-06" db="EMBL/GenBank/DDBJ databases">
        <title>Complete Genome Sequence of Pandoraea faecigallinarum DSM-23572.</title>
        <authorList>
            <person name="Yong D."/>
            <person name="Ee R."/>
            <person name="Lim Y.-L."/>
            <person name="Yin W.-F."/>
            <person name="Chan K.-G."/>
        </authorList>
    </citation>
    <scope>NUCLEOTIDE SEQUENCE</scope>
    <source>
        <strain evidence="4">DSM 23572</strain>
    </source>
</reference>
<evidence type="ECO:0000256" key="1">
    <source>
        <dbReference type="ARBA" id="ARBA00007274"/>
    </source>
</evidence>
<dbReference type="OrthoDB" id="272049at2"/>
<evidence type="ECO:0000256" key="2">
    <source>
        <dbReference type="ARBA" id="ARBA00022679"/>
    </source>
</evidence>
<accession>A0A0H3X1J5</accession>
<evidence type="ECO:0008006" key="6">
    <source>
        <dbReference type="Google" id="ProtNLM"/>
    </source>
</evidence>
<keyword evidence="3" id="KW-0472">Membrane</keyword>
<keyword evidence="3" id="KW-0812">Transmembrane</keyword>
<keyword evidence="5" id="KW-1185">Reference proteome</keyword>